<evidence type="ECO:0000256" key="2">
    <source>
        <dbReference type="ARBA" id="ARBA00023295"/>
    </source>
</evidence>
<dbReference type="Proteomes" id="UP000006512">
    <property type="component" value="Unassembled WGS sequence"/>
</dbReference>
<feature type="domain" description="Inosine/uridine-preferring nucleoside hydrolase" evidence="3">
    <location>
        <begin position="2"/>
        <end position="260"/>
    </location>
</feature>
<name>F4QMS0_9CAUL</name>
<dbReference type="eggNOG" id="COG1957">
    <property type="taxonomic scope" value="Bacteria"/>
</dbReference>
<dbReference type="SUPFAM" id="SSF53590">
    <property type="entry name" value="Nucleoside hydrolase"/>
    <property type="match status" value="1"/>
</dbReference>
<evidence type="ECO:0000256" key="1">
    <source>
        <dbReference type="ARBA" id="ARBA00022801"/>
    </source>
</evidence>
<dbReference type="PANTHER" id="PTHR12304:SF4">
    <property type="entry name" value="URIDINE NUCLEOSIDASE"/>
    <property type="match status" value="1"/>
</dbReference>
<sequence>MPLHHTLNNARKILELSGRSDVKLFAGSDRPLRQVLVTAEHVHGETGLDGPDLPDPTYPVQTQSGVDFIIETLRTIDDVTLVTLGPLTDVAKAFQQAPDVVSRVREVVMMLGAWRELGNVTPTAEFNAYVDPDAVDIVLNSGAPLTLLPLDATHKVLSTQDRLQVLRDMGNTAGPQAAIMLKASERFDIQKFGWAGAPLHDPCTIAYLLKPDLFTGRAVNVSVETQSTLTLGMTVVDWFKATDRPANVNFIHDAEAVGFYNLLFERLRRLP</sequence>
<accession>F4QMS0</accession>
<dbReference type="InterPro" id="IPR023186">
    <property type="entry name" value="IUNH"/>
</dbReference>
<proteinExistence type="predicted"/>
<reference evidence="5" key="1">
    <citation type="submission" date="2011-03" db="EMBL/GenBank/DDBJ databases">
        <title>Draft genome sequence of Brevundimonas diminuta.</title>
        <authorList>
            <person name="Brown P.J.B."/>
            <person name="Buechlein A."/>
            <person name="Hemmerich C."/>
            <person name="Brun Y.V."/>
        </authorList>
    </citation>
    <scope>NUCLEOTIDE SEQUENCE [LARGE SCALE GENOMIC DNA]</scope>
    <source>
        <strain evidence="5">C19</strain>
    </source>
</reference>
<dbReference type="Gene3D" id="3.90.245.10">
    <property type="entry name" value="Ribonucleoside hydrolase-like"/>
    <property type="match status" value="1"/>
</dbReference>
<dbReference type="STRING" id="715226.ABI_29280"/>
<dbReference type="InterPro" id="IPR001910">
    <property type="entry name" value="Inosine/uridine_hydrolase_dom"/>
</dbReference>
<dbReference type="Pfam" id="PF01156">
    <property type="entry name" value="IU_nuc_hydro"/>
    <property type="match status" value="1"/>
</dbReference>
<dbReference type="HOGENOM" id="CLU_036838_2_0_5"/>
<evidence type="ECO:0000259" key="3">
    <source>
        <dbReference type="Pfam" id="PF01156"/>
    </source>
</evidence>
<dbReference type="GO" id="GO:0005829">
    <property type="term" value="C:cytosol"/>
    <property type="evidence" value="ECO:0007669"/>
    <property type="project" value="TreeGrafter"/>
</dbReference>
<dbReference type="InterPro" id="IPR036452">
    <property type="entry name" value="Ribo_hydro-like"/>
</dbReference>
<keyword evidence="5" id="KW-1185">Reference proteome</keyword>
<keyword evidence="2" id="KW-0326">Glycosidase</keyword>
<evidence type="ECO:0000313" key="5">
    <source>
        <dbReference type="Proteomes" id="UP000006512"/>
    </source>
</evidence>
<evidence type="ECO:0000313" key="4">
    <source>
        <dbReference type="EMBL" id="EGF91511.1"/>
    </source>
</evidence>
<keyword evidence="1 4" id="KW-0378">Hydrolase</keyword>
<dbReference type="GO" id="GO:0008477">
    <property type="term" value="F:purine nucleosidase activity"/>
    <property type="evidence" value="ECO:0007669"/>
    <property type="project" value="TreeGrafter"/>
</dbReference>
<dbReference type="EMBL" id="GL883078">
    <property type="protein sequence ID" value="EGF91511.1"/>
    <property type="molecule type" value="Genomic_DNA"/>
</dbReference>
<protein>
    <submittedName>
        <fullName evidence="4">Inosine-uridine preferring nucleoside hydrolase family protein</fullName>
    </submittedName>
</protein>
<gene>
    <name evidence="4" type="ORF">ABI_29280</name>
</gene>
<organism evidence="4 5">
    <name type="scientific">Asticcacaulis biprosthecium C19</name>
    <dbReference type="NCBI Taxonomy" id="715226"/>
    <lineage>
        <taxon>Bacteria</taxon>
        <taxon>Pseudomonadati</taxon>
        <taxon>Pseudomonadota</taxon>
        <taxon>Alphaproteobacteria</taxon>
        <taxon>Caulobacterales</taxon>
        <taxon>Caulobacteraceae</taxon>
        <taxon>Asticcacaulis</taxon>
    </lineage>
</organism>
<dbReference type="PANTHER" id="PTHR12304">
    <property type="entry name" value="INOSINE-URIDINE PREFERRING NUCLEOSIDE HYDROLASE"/>
    <property type="match status" value="1"/>
</dbReference>
<dbReference type="AlphaFoldDB" id="F4QMS0"/>
<dbReference type="GO" id="GO:0006152">
    <property type="term" value="P:purine nucleoside catabolic process"/>
    <property type="evidence" value="ECO:0007669"/>
    <property type="project" value="TreeGrafter"/>
</dbReference>